<feature type="region of interest" description="Disordered" evidence="4">
    <location>
        <begin position="1"/>
        <end position="24"/>
    </location>
</feature>
<dbReference type="SMART" id="SM00345">
    <property type="entry name" value="HTH_GNTR"/>
    <property type="match status" value="1"/>
</dbReference>
<evidence type="ECO:0000259" key="5">
    <source>
        <dbReference type="PROSITE" id="PS50949"/>
    </source>
</evidence>
<dbReference type="InterPro" id="IPR008920">
    <property type="entry name" value="TF_FadR/GntR_C"/>
</dbReference>
<keyword evidence="1" id="KW-0805">Transcription regulation</keyword>
<dbReference type="Proteomes" id="UP000604001">
    <property type="component" value="Unassembled WGS sequence"/>
</dbReference>
<dbReference type="PROSITE" id="PS50949">
    <property type="entry name" value="HTH_GNTR"/>
    <property type="match status" value="1"/>
</dbReference>
<dbReference type="SUPFAM" id="SSF46785">
    <property type="entry name" value="Winged helix' DNA-binding domain"/>
    <property type="match status" value="1"/>
</dbReference>
<comment type="caution">
    <text evidence="6">The sequence shown here is derived from an EMBL/GenBank/DDBJ whole genome shotgun (WGS) entry which is preliminary data.</text>
</comment>
<dbReference type="PRINTS" id="PR00035">
    <property type="entry name" value="HTHGNTR"/>
</dbReference>
<accession>A0ABR6UDU6</accession>
<evidence type="ECO:0000256" key="3">
    <source>
        <dbReference type="ARBA" id="ARBA00023163"/>
    </source>
</evidence>
<keyword evidence="3" id="KW-0804">Transcription</keyword>
<evidence type="ECO:0000313" key="6">
    <source>
        <dbReference type="EMBL" id="MBC2961976.1"/>
    </source>
</evidence>
<dbReference type="PANTHER" id="PTHR43537:SF5">
    <property type="entry name" value="UXU OPERON TRANSCRIPTIONAL REGULATOR"/>
    <property type="match status" value="1"/>
</dbReference>
<keyword evidence="7" id="KW-1185">Reference proteome</keyword>
<dbReference type="CDD" id="cd07377">
    <property type="entry name" value="WHTH_GntR"/>
    <property type="match status" value="1"/>
</dbReference>
<dbReference type="InterPro" id="IPR000524">
    <property type="entry name" value="Tscrpt_reg_HTH_GntR"/>
</dbReference>
<dbReference type="InterPro" id="IPR036390">
    <property type="entry name" value="WH_DNA-bd_sf"/>
</dbReference>
<evidence type="ECO:0000256" key="2">
    <source>
        <dbReference type="ARBA" id="ARBA00023125"/>
    </source>
</evidence>
<evidence type="ECO:0000313" key="7">
    <source>
        <dbReference type="Proteomes" id="UP000604001"/>
    </source>
</evidence>
<dbReference type="SUPFAM" id="SSF48008">
    <property type="entry name" value="GntR ligand-binding domain-like"/>
    <property type="match status" value="1"/>
</dbReference>
<reference evidence="6 7" key="1">
    <citation type="submission" date="2020-08" db="EMBL/GenBank/DDBJ databases">
        <title>novel species in genus Nocardioides.</title>
        <authorList>
            <person name="Zhang G."/>
        </authorList>
    </citation>
    <scope>NUCLEOTIDE SEQUENCE [LARGE SCALE GENOMIC DNA]</scope>
    <source>
        <strain evidence="6 7">SC8A-24</strain>
    </source>
</reference>
<dbReference type="Gene3D" id="1.10.10.10">
    <property type="entry name" value="Winged helix-like DNA-binding domain superfamily/Winged helix DNA-binding domain"/>
    <property type="match status" value="1"/>
</dbReference>
<dbReference type="Pfam" id="PF00392">
    <property type="entry name" value="GntR"/>
    <property type="match status" value="1"/>
</dbReference>
<dbReference type="SMART" id="SM00895">
    <property type="entry name" value="FCD"/>
    <property type="match status" value="1"/>
</dbReference>
<dbReference type="InterPro" id="IPR036388">
    <property type="entry name" value="WH-like_DNA-bd_sf"/>
</dbReference>
<evidence type="ECO:0000256" key="4">
    <source>
        <dbReference type="SAM" id="MobiDB-lite"/>
    </source>
</evidence>
<dbReference type="RefSeq" id="WP_186347171.1">
    <property type="nucleotide sequence ID" value="NZ_BMMR01000001.1"/>
</dbReference>
<organism evidence="6 7">
    <name type="scientific">Nocardioides deserti</name>
    <dbReference type="NCBI Taxonomy" id="1588644"/>
    <lineage>
        <taxon>Bacteria</taxon>
        <taxon>Bacillati</taxon>
        <taxon>Actinomycetota</taxon>
        <taxon>Actinomycetes</taxon>
        <taxon>Propionibacteriales</taxon>
        <taxon>Nocardioidaceae</taxon>
        <taxon>Nocardioides</taxon>
    </lineage>
</organism>
<evidence type="ECO:0000256" key="1">
    <source>
        <dbReference type="ARBA" id="ARBA00023015"/>
    </source>
</evidence>
<dbReference type="InterPro" id="IPR011711">
    <property type="entry name" value="GntR_C"/>
</dbReference>
<keyword evidence="2" id="KW-0238">DNA-binding</keyword>
<dbReference type="PANTHER" id="PTHR43537">
    <property type="entry name" value="TRANSCRIPTIONAL REGULATOR, GNTR FAMILY"/>
    <property type="match status" value="1"/>
</dbReference>
<feature type="domain" description="HTH gntR-type" evidence="5">
    <location>
        <begin position="27"/>
        <end position="97"/>
    </location>
</feature>
<dbReference type="Pfam" id="PF07729">
    <property type="entry name" value="FCD"/>
    <property type="match status" value="1"/>
</dbReference>
<protein>
    <submittedName>
        <fullName evidence="6">FadR family transcriptional regulator</fullName>
    </submittedName>
</protein>
<sequence length="263" mass="28808">MTPELSGRQLISADQIDRPPWPKTKLPKASAVLAEELRNQIVVTKMPEGRDLPSESDLIERTGYSRGTVREALRLLESEGLITTRRGPYGGVRVSRPDVSQATRSIAVLLALSDATLGDLFHFRRVVECATAALAATNATEEQIAAMFRATEDEEQETVEGVVSFHNLIADSCDNEFYRVTMGYVLNIAAWHTPQAGLSHNDVCVARGAHVDIAESIAARDPERASEAMDRHLKSFLAVIKKSGHLDSPVLRPETWANGTAHL</sequence>
<dbReference type="Gene3D" id="1.20.120.530">
    <property type="entry name" value="GntR ligand-binding domain-like"/>
    <property type="match status" value="1"/>
</dbReference>
<dbReference type="EMBL" id="JACMYC010000014">
    <property type="protein sequence ID" value="MBC2961976.1"/>
    <property type="molecule type" value="Genomic_DNA"/>
</dbReference>
<gene>
    <name evidence="6" type="ORF">H7344_16910</name>
</gene>
<name>A0ABR6UDU6_9ACTN</name>
<proteinExistence type="predicted"/>